<dbReference type="AlphaFoldDB" id="A0ABD5IX25"/>
<dbReference type="InterPro" id="IPR002820">
    <property type="entry name" value="Mopterin_CF_biosynth-C_dom"/>
</dbReference>
<dbReference type="EMBL" id="JAQOTG010000030">
    <property type="protein sequence ID" value="MDE8565644.1"/>
    <property type="molecule type" value="Genomic_DNA"/>
</dbReference>
<dbReference type="NCBIfam" id="NF006870">
    <property type="entry name" value="PRK09364.1"/>
    <property type="match status" value="1"/>
</dbReference>
<sequence>MASFTHFNEQGRAKMVDITEKADSVRVAVARTSITVSQEIYEGIVSHSVKKGDVLAVAQVAGIMAAKKTADLIPMCHPLMLKGVDIQFEWRMHEQSCELIITATVKTKGSTGVEMEALTAASVCALTVYDMCKALDKGMVIGPTYLVEKAGGKSGHYQRKAK</sequence>
<accession>A0ABD5IX25</accession>
<feature type="binding site" evidence="6">
    <location>
        <begin position="75"/>
        <end position="77"/>
    </location>
    <ligand>
        <name>substrate</name>
    </ligand>
</feature>
<reference evidence="8 10" key="1">
    <citation type="submission" date="2023-01" db="EMBL/GenBank/DDBJ databases">
        <title>Genome-based reclassification of Anoxybacillus geothermalis as a later heterotypic synonym of Anoxybacillus rupiensis.</title>
        <authorList>
            <person name="Inan Bektas K."/>
            <person name="Canakci S."/>
            <person name="Belduz A.A."/>
            <person name="Guler H.H."/>
        </authorList>
    </citation>
    <scope>NUCLEOTIDE SEQUENCE [LARGE SCALE GENOMIC DNA]</scope>
    <source>
        <strain evidence="8 10">DSM 17127</strain>
    </source>
</reference>
<dbReference type="RefSeq" id="WP_044743242.1">
    <property type="nucleotide sequence ID" value="NZ_JACIDF010000019.1"/>
</dbReference>
<dbReference type="InterPro" id="IPR050105">
    <property type="entry name" value="MoCo_biosynth_MoaA/MoaC"/>
</dbReference>
<feature type="binding site" evidence="6">
    <location>
        <begin position="115"/>
        <end position="116"/>
    </location>
    <ligand>
        <name>substrate</name>
    </ligand>
</feature>
<keyword evidence="5 6" id="KW-0456">Lyase</keyword>
<dbReference type="Proteomes" id="UP001339962">
    <property type="component" value="Unassembled WGS sequence"/>
</dbReference>
<evidence type="ECO:0000313" key="10">
    <source>
        <dbReference type="Proteomes" id="UP001213979"/>
    </source>
</evidence>
<dbReference type="PANTHER" id="PTHR22960">
    <property type="entry name" value="MOLYBDOPTERIN COFACTOR SYNTHESIS PROTEIN A"/>
    <property type="match status" value="1"/>
</dbReference>
<comment type="function">
    <text evidence="6">Catalyzes the conversion of (8S)-3',8-cyclo-7,8-dihydroguanosine 5'-triphosphate to cyclic pyranopterin monophosphate (cPMP).</text>
</comment>
<comment type="subunit">
    <text evidence="6">Homohexamer; trimer of dimers.</text>
</comment>
<evidence type="ECO:0000259" key="7">
    <source>
        <dbReference type="Pfam" id="PF01967"/>
    </source>
</evidence>
<evidence type="ECO:0000256" key="2">
    <source>
        <dbReference type="ARBA" id="ARBA00005046"/>
    </source>
</evidence>
<keyword evidence="4 6" id="KW-0501">Molybdenum cofactor biosynthesis</keyword>
<dbReference type="SUPFAM" id="SSF55040">
    <property type="entry name" value="Molybdenum cofactor biosynthesis protein C, MoaC"/>
    <property type="match status" value="1"/>
</dbReference>
<dbReference type="Gene3D" id="3.30.70.640">
    <property type="entry name" value="Molybdopterin cofactor biosynthesis C (MoaC) domain"/>
    <property type="match status" value="1"/>
</dbReference>
<dbReference type="Proteomes" id="UP001213979">
    <property type="component" value="Unassembled WGS sequence"/>
</dbReference>
<organism evidence="9 11">
    <name type="scientific">Anoxybacteroides rupiense</name>
    <dbReference type="NCBI Taxonomy" id="311460"/>
    <lineage>
        <taxon>Bacteria</taxon>
        <taxon>Bacillati</taxon>
        <taxon>Bacillota</taxon>
        <taxon>Bacilli</taxon>
        <taxon>Bacillales</taxon>
        <taxon>Anoxybacillaceae</taxon>
        <taxon>Anoxybacteroides</taxon>
    </lineage>
</organism>
<evidence type="ECO:0000256" key="1">
    <source>
        <dbReference type="ARBA" id="ARBA00001637"/>
    </source>
</evidence>
<evidence type="ECO:0000256" key="4">
    <source>
        <dbReference type="ARBA" id="ARBA00023150"/>
    </source>
</evidence>
<dbReference type="GO" id="GO:0061799">
    <property type="term" value="F:cyclic pyranopterin monophosphate synthase activity"/>
    <property type="evidence" value="ECO:0007669"/>
    <property type="project" value="UniProtKB-UniRule"/>
</dbReference>
<dbReference type="HAMAP" id="MF_01224_B">
    <property type="entry name" value="MoaC_B"/>
    <property type="match status" value="1"/>
</dbReference>
<evidence type="ECO:0000256" key="6">
    <source>
        <dbReference type="HAMAP-Rule" id="MF_01224"/>
    </source>
</evidence>
<dbReference type="InterPro" id="IPR036522">
    <property type="entry name" value="MoaC_sf"/>
</dbReference>
<evidence type="ECO:0000256" key="5">
    <source>
        <dbReference type="ARBA" id="ARBA00023239"/>
    </source>
</evidence>
<comment type="similarity">
    <text evidence="6">Belongs to the MoaC family.</text>
</comment>
<dbReference type="PANTHER" id="PTHR22960:SF29">
    <property type="entry name" value="CYCLIC PYRANOPTERIN MONOPHOSPHATE SYNTHASE"/>
    <property type="match status" value="1"/>
</dbReference>
<evidence type="ECO:0000313" key="9">
    <source>
        <dbReference type="EMBL" id="MED5052763.1"/>
    </source>
</evidence>
<feature type="active site" evidence="6">
    <location>
        <position position="130"/>
    </location>
</feature>
<dbReference type="CDD" id="cd01420">
    <property type="entry name" value="MoaC_PE"/>
    <property type="match status" value="1"/>
</dbReference>
<feature type="domain" description="Molybdopterin cofactor biosynthesis C (MoaC)" evidence="7">
    <location>
        <begin position="15"/>
        <end position="152"/>
    </location>
</feature>
<dbReference type="InterPro" id="IPR047594">
    <property type="entry name" value="MoaC_bact/euk"/>
</dbReference>
<dbReference type="EMBL" id="JARTLI010000034">
    <property type="protein sequence ID" value="MED5052763.1"/>
    <property type="molecule type" value="Genomic_DNA"/>
</dbReference>
<protein>
    <recommendedName>
        <fullName evidence="3 6">Cyclic pyranopterin monophosphate synthase</fullName>
        <ecNumber evidence="3 6">4.6.1.17</ecNumber>
    </recommendedName>
    <alternativeName>
        <fullName evidence="6">Molybdenum cofactor biosynthesis protein C</fullName>
    </alternativeName>
</protein>
<reference evidence="9 11" key="2">
    <citation type="submission" date="2023-03" db="EMBL/GenBank/DDBJ databases">
        <title>Bacillus Genome Sequencing.</title>
        <authorList>
            <person name="Dunlap C."/>
        </authorList>
    </citation>
    <scope>NUCLEOTIDE SEQUENCE [LARGE SCALE GENOMIC DNA]</scope>
    <source>
        <strain evidence="9 11">NRS-38</strain>
    </source>
</reference>
<evidence type="ECO:0000313" key="11">
    <source>
        <dbReference type="Proteomes" id="UP001339962"/>
    </source>
</evidence>
<evidence type="ECO:0000313" key="8">
    <source>
        <dbReference type="EMBL" id="MDE8565644.1"/>
    </source>
</evidence>
<dbReference type="InterPro" id="IPR023045">
    <property type="entry name" value="MoaC"/>
</dbReference>
<proteinExistence type="inferred from homology"/>
<evidence type="ECO:0000256" key="3">
    <source>
        <dbReference type="ARBA" id="ARBA00012575"/>
    </source>
</evidence>
<dbReference type="GO" id="GO:0006777">
    <property type="term" value="P:Mo-molybdopterin cofactor biosynthetic process"/>
    <property type="evidence" value="ECO:0007669"/>
    <property type="project" value="UniProtKB-UniRule"/>
</dbReference>
<dbReference type="Pfam" id="PF01967">
    <property type="entry name" value="MoaC"/>
    <property type="match status" value="1"/>
</dbReference>
<comment type="pathway">
    <text evidence="2 6">Cofactor biosynthesis; molybdopterin biosynthesis.</text>
</comment>
<dbReference type="EC" id="4.6.1.17" evidence="3 6"/>
<gene>
    <name evidence="6 9" type="primary">moaC</name>
    <name evidence="9" type="ORF">P9850_13185</name>
    <name evidence="8" type="ORF">PNH38_17530</name>
</gene>
<dbReference type="NCBIfam" id="TIGR00581">
    <property type="entry name" value="moaC"/>
    <property type="match status" value="1"/>
</dbReference>
<comment type="caution">
    <text evidence="9">The sequence shown here is derived from an EMBL/GenBank/DDBJ whole genome shotgun (WGS) entry which is preliminary data.</text>
</comment>
<comment type="catalytic activity">
    <reaction evidence="1 6">
        <text>(8S)-3',8-cyclo-7,8-dihydroguanosine 5'-triphosphate = cyclic pyranopterin phosphate + diphosphate</text>
        <dbReference type="Rhea" id="RHEA:49580"/>
        <dbReference type="ChEBI" id="CHEBI:33019"/>
        <dbReference type="ChEBI" id="CHEBI:59648"/>
        <dbReference type="ChEBI" id="CHEBI:131766"/>
        <dbReference type="EC" id="4.6.1.17"/>
    </reaction>
</comment>
<keyword evidence="10" id="KW-1185">Reference proteome</keyword>
<name>A0ABD5IX25_9BACL</name>